<dbReference type="Proteomes" id="UP000717696">
    <property type="component" value="Unassembled WGS sequence"/>
</dbReference>
<evidence type="ECO:0000256" key="1">
    <source>
        <dbReference type="SAM" id="SignalP"/>
    </source>
</evidence>
<sequence length="76" mass="8418">MLLCCALLMLVVSIASTNYSSTSTAPTALVTLRLRRLSFAAVPERDLYAADPPPRWNLWRETVQGKGPGPRDFTPR</sequence>
<organism evidence="2 3">
    <name type="scientific">Dactylonectria estremocensis</name>
    <dbReference type="NCBI Taxonomy" id="1079267"/>
    <lineage>
        <taxon>Eukaryota</taxon>
        <taxon>Fungi</taxon>
        <taxon>Dikarya</taxon>
        <taxon>Ascomycota</taxon>
        <taxon>Pezizomycotina</taxon>
        <taxon>Sordariomycetes</taxon>
        <taxon>Hypocreomycetidae</taxon>
        <taxon>Hypocreales</taxon>
        <taxon>Nectriaceae</taxon>
        <taxon>Dactylonectria</taxon>
    </lineage>
</organism>
<name>A0A9P9E932_9HYPO</name>
<keyword evidence="1" id="KW-0732">Signal</keyword>
<proteinExistence type="predicted"/>
<accession>A0A9P9E932</accession>
<feature type="signal peptide" evidence="1">
    <location>
        <begin position="1"/>
        <end position="17"/>
    </location>
</feature>
<dbReference type="EMBL" id="JAGMUU010000017">
    <property type="protein sequence ID" value="KAH7134844.1"/>
    <property type="molecule type" value="Genomic_DNA"/>
</dbReference>
<keyword evidence="3" id="KW-1185">Reference proteome</keyword>
<evidence type="ECO:0000313" key="2">
    <source>
        <dbReference type="EMBL" id="KAH7134844.1"/>
    </source>
</evidence>
<feature type="chain" id="PRO_5040219029" description="Secreted protein" evidence="1">
    <location>
        <begin position="18"/>
        <end position="76"/>
    </location>
</feature>
<dbReference type="AlphaFoldDB" id="A0A9P9E932"/>
<reference evidence="2" key="1">
    <citation type="journal article" date="2021" name="Nat. Commun.">
        <title>Genetic determinants of endophytism in the Arabidopsis root mycobiome.</title>
        <authorList>
            <person name="Mesny F."/>
            <person name="Miyauchi S."/>
            <person name="Thiergart T."/>
            <person name="Pickel B."/>
            <person name="Atanasova L."/>
            <person name="Karlsson M."/>
            <person name="Huettel B."/>
            <person name="Barry K.W."/>
            <person name="Haridas S."/>
            <person name="Chen C."/>
            <person name="Bauer D."/>
            <person name="Andreopoulos W."/>
            <person name="Pangilinan J."/>
            <person name="LaButti K."/>
            <person name="Riley R."/>
            <person name="Lipzen A."/>
            <person name="Clum A."/>
            <person name="Drula E."/>
            <person name="Henrissat B."/>
            <person name="Kohler A."/>
            <person name="Grigoriev I.V."/>
            <person name="Martin F.M."/>
            <person name="Hacquard S."/>
        </authorList>
    </citation>
    <scope>NUCLEOTIDE SEQUENCE</scope>
    <source>
        <strain evidence="2">MPI-CAGE-AT-0021</strain>
    </source>
</reference>
<protein>
    <recommendedName>
        <fullName evidence="4">Secreted protein</fullName>
    </recommendedName>
</protein>
<comment type="caution">
    <text evidence="2">The sequence shown here is derived from an EMBL/GenBank/DDBJ whole genome shotgun (WGS) entry which is preliminary data.</text>
</comment>
<evidence type="ECO:0008006" key="4">
    <source>
        <dbReference type="Google" id="ProtNLM"/>
    </source>
</evidence>
<gene>
    <name evidence="2" type="ORF">B0J13DRAFT_561396</name>
</gene>
<evidence type="ECO:0000313" key="3">
    <source>
        <dbReference type="Proteomes" id="UP000717696"/>
    </source>
</evidence>